<dbReference type="STRING" id="375175.AYR53_04945"/>
<accession>A0A192H1D8</accession>
<dbReference type="AlphaFoldDB" id="A0A192H1D8"/>
<dbReference type="KEGG" id="lbt:AYR52_09055"/>
<gene>
    <name evidence="1" type="ORF">AYR53_04945</name>
</gene>
<evidence type="ECO:0000313" key="2">
    <source>
        <dbReference type="Proteomes" id="UP000078582"/>
    </source>
</evidence>
<keyword evidence="2" id="KW-1185">Reference proteome</keyword>
<protein>
    <submittedName>
        <fullName evidence="1">Uncharacterized protein</fullName>
    </submittedName>
</protein>
<reference evidence="1 2" key="1">
    <citation type="submission" date="2016-03" db="EMBL/GenBank/DDBJ databases">
        <title>Pediococcus and Lactobacillus from brewery environment - whole genome sequencing and assembly.</title>
        <authorList>
            <person name="Behr J."/>
            <person name="Geissler A.J."/>
            <person name="Vogel R.F."/>
        </authorList>
    </citation>
    <scope>NUCLEOTIDE SEQUENCE [LARGE SCALE GENOMIC DNA]</scope>
    <source>
        <strain evidence="1 2">TMW 1.1989</strain>
    </source>
</reference>
<proteinExistence type="predicted"/>
<evidence type="ECO:0000313" key="1">
    <source>
        <dbReference type="EMBL" id="ANK62175.1"/>
    </source>
</evidence>
<dbReference type="GeneID" id="42981591"/>
<name>A0A192H1D8_9LACO</name>
<dbReference type="Proteomes" id="UP000078582">
    <property type="component" value="Chromosome"/>
</dbReference>
<dbReference type="EMBL" id="CP014873">
    <property type="protein sequence ID" value="ANK62175.1"/>
    <property type="molecule type" value="Genomic_DNA"/>
</dbReference>
<dbReference type="RefSeq" id="WP_068225708.1">
    <property type="nucleotide sequence ID" value="NZ_CP014623.1"/>
</dbReference>
<sequence>MLNLLTDEQYTLAEEIIFDRVSIEYRRQLTEKGQFFLAESSDETQPDSQLFTDITEEILRKCFKKDDDAAIEPDYHDEQLQIHHLISHFLNSFTNHLVQVDQENNATSYYTNDFTVRTVAAYDRKYHLN</sequence>
<organism evidence="1 2">
    <name type="scientific">Loigolactobacillus backii</name>
    <dbReference type="NCBI Taxonomy" id="375175"/>
    <lineage>
        <taxon>Bacteria</taxon>
        <taxon>Bacillati</taxon>
        <taxon>Bacillota</taxon>
        <taxon>Bacilli</taxon>
        <taxon>Lactobacillales</taxon>
        <taxon>Lactobacillaceae</taxon>
        <taxon>Loigolactobacillus</taxon>
    </lineage>
</organism>